<proteinExistence type="predicted"/>
<keyword evidence="3" id="KW-1185">Reference proteome</keyword>
<name>A0A5C4V5T4_9ACTN</name>
<dbReference type="AlphaFoldDB" id="A0A5C4V5T4"/>
<protein>
    <recommendedName>
        <fullName evidence="1">DUF7167 domain-containing protein</fullName>
    </recommendedName>
</protein>
<evidence type="ECO:0000313" key="2">
    <source>
        <dbReference type="EMBL" id="KAB8186911.1"/>
    </source>
</evidence>
<gene>
    <name evidence="2" type="ORF">FH608_046325</name>
</gene>
<sequence>MDNEPTIKLAVTLGIGLANAERSDVIDTGIPVSEWNALTSEQQEERVHEEWKEWIWEYVDGGGSVVDE</sequence>
<dbReference type="Proteomes" id="UP000312512">
    <property type="component" value="Unassembled WGS sequence"/>
</dbReference>
<dbReference type="RefSeq" id="WP_139637575.1">
    <property type="nucleotide sequence ID" value="NZ_VDLX02000028.1"/>
</dbReference>
<dbReference type="OrthoDB" id="9958797at2"/>
<feature type="domain" description="DUF7167" evidence="1">
    <location>
        <begin position="7"/>
        <end position="68"/>
    </location>
</feature>
<dbReference type="InterPro" id="IPR055591">
    <property type="entry name" value="DUF7167"/>
</dbReference>
<reference evidence="2 3" key="1">
    <citation type="submission" date="2019-10" db="EMBL/GenBank/DDBJ databases">
        <title>Nonomuraea sp. nov., isolated from Phyllanthus amarus.</title>
        <authorList>
            <person name="Klykleung N."/>
            <person name="Tanasupawat S."/>
        </authorList>
    </citation>
    <scope>NUCLEOTIDE SEQUENCE [LARGE SCALE GENOMIC DNA]</scope>
    <source>
        <strain evidence="2 3">PA1-10</strain>
    </source>
</reference>
<organism evidence="2 3">
    <name type="scientific">Nonomuraea phyllanthi</name>
    <dbReference type="NCBI Taxonomy" id="2219224"/>
    <lineage>
        <taxon>Bacteria</taxon>
        <taxon>Bacillati</taxon>
        <taxon>Actinomycetota</taxon>
        <taxon>Actinomycetes</taxon>
        <taxon>Streptosporangiales</taxon>
        <taxon>Streptosporangiaceae</taxon>
        <taxon>Nonomuraea</taxon>
    </lineage>
</organism>
<comment type="caution">
    <text evidence="2">The sequence shown here is derived from an EMBL/GenBank/DDBJ whole genome shotgun (WGS) entry which is preliminary data.</text>
</comment>
<evidence type="ECO:0000259" key="1">
    <source>
        <dbReference type="Pfam" id="PF23768"/>
    </source>
</evidence>
<evidence type="ECO:0000313" key="3">
    <source>
        <dbReference type="Proteomes" id="UP000312512"/>
    </source>
</evidence>
<dbReference type="EMBL" id="VDLX02000028">
    <property type="protein sequence ID" value="KAB8186911.1"/>
    <property type="molecule type" value="Genomic_DNA"/>
</dbReference>
<dbReference type="Pfam" id="PF23768">
    <property type="entry name" value="DUF7167"/>
    <property type="match status" value="1"/>
</dbReference>
<accession>A0A5C4V5T4</accession>